<organism evidence="1 2">
    <name type="scientific">Puccinia coronata f. sp. avenae</name>
    <dbReference type="NCBI Taxonomy" id="200324"/>
    <lineage>
        <taxon>Eukaryota</taxon>
        <taxon>Fungi</taxon>
        <taxon>Dikarya</taxon>
        <taxon>Basidiomycota</taxon>
        <taxon>Pucciniomycotina</taxon>
        <taxon>Pucciniomycetes</taxon>
        <taxon>Pucciniales</taxon>
        <taxon>Pucciniaceae</taxon>
        <taxon>Puccinia</taxon>
    </lineage>
</organism>
<gene>
    <name evidence="1" type="ORF">PCANC_09605</name>
</gene>
<evidence type="ECO:0000313" key="1">
    <source>
        <dbReference type="EMBL" id="PLW46778.1"/>
    </source>
</evidence>
<proteinExistence type="predicted"/>
<keyword evidence="2" id="KW-1185">Reference proteome</keyword>
<reference evidence="1 2" key="1">
    <citation type="submission" date="2017-11" db="EMBL/GenBank/DDBJ databases">
        <title>De novo assembly and phasing of dikaryotic genomes from two isolates of Puccinia coronata f. sp. avenae, the causal agent of oat crown rust.</title>
        <authorList>
            <person name="Miller M.E."/>
            <person name="Zhang Y."/>
            <person name="Omidvar V."/>
            <person name="Sperschneider J."/>
            <person name="Schwessinger B."/>
            <person name="Raley C."/>
            <person name="Palmer J.M."/>
            <person name="Garnica D."/>
            <person name="Upadhyaya N."/>
            <person name="Rathjen J."/>
            <person name="Taylor J.M."/>
            <person name="Park R.F."/>
            <person name="Dodds P.N."/>
            <person name="Hirsch C.D."/>
            <person name="Kianian S.F."/>
            <person name="Figueroa M."/>
        </authorList>
    </citation>
    <scope>NUCLEOTIDE SEQUENCE [LARGE SCALE GENOMIC DNA]</scope>
    <source>
        <strain evidence="1">12NC29</strain>
    </source>
</reference>
<accession>A0A2N5V9U0</accession>
<evidence type="ECO:0000313" key="2">
    <source>
        <dbReference type="Proteomes" id="UP000235388"/>
    </source>
</evidence>
<dbReference type="Proteomes" id="UP000235388">
    <property type="component" value="Unassembled WGS sequence"/>
</dbReference>
<dbReference type="EMBL" id="PGCJ01000116">
    <property type="protein sequence ID" value="PLW46778.1"/>
    <property type="molecule type" value="Genomic_DNA"/>
</dbReference>
<sequence>VAIVEVVLNIQLADARRCNGIKGFWDTVGNDQERAWCGGQVWVDFLHSQKNWLG</sequence>
<name>A0A2N5V9U0_9BASI</name>
<dbReference type="AlphaFoldDB" id="A0A2N5V9U0"/>
<feature type="non-terminal residue" evidence="1">
    <location>
        <position position="1"/>
    </location>
</feature>
<protein>
    <submittedName>
        <fullName evidence="1">Uncharacterized protein</fullName>
    </submittedName>
</protein>
<comment type="caution">
    <text evidence="1">The sequence shown here is derived from an EMBL/GenBank/DDBJ whole genome shotgun (WGS) entry which is preliminary data.</text>
</comment>